<proteinExistence type="predicted"/>
<gene>
    <name evidence="1" type="ORF">BLA13014_07603</name>
</gene>
<reference evidence="1 2" key="1">
    <citation type="submission" date="2019-09" db="EMBL/GenBank/DDBJ databases">
        <authorList>
            <person name="Depoorter E."/>
        </authorList>
    </citation>
    <scope>NUCLEOTIDE SEQUENCE [LARGE SCALE GENOMIC DNA]</scope>
    <source>
        <strain evidence="1">LMG 13014</strain>
    </source>
</reference>
<sequence length="79" mass="8979">MKYGTFVDSNVIAVTTTEEGHPLWLETRQGRDTVFLDCGTRRNGDRHYLELPRGFKTARGARQAAALMLGERLTWRAPD</sequence>
<dbReference type="RefSeq" id="WP_175026266.1">
    <property type="nucleotide sequence ID" value="NZ_CABVQC010000088.1"/>
</dbReference>
<accession>A0A6P2T0X0</accession>
<dbReference type="Proteomes" id="UP000494261">
    <property type="component" value="Unassembled WGS sequence"/>
</dbReference>
<name>A0A6P2T0X0_9BURK</name>
<evidence type="ECO:0000313" key="2">
    <source>
        <dbReference type="Proteomes" id="UP000494261"/>
    </source>
</evidence>
<dbReference type="EMBL" id="CABVQC010000088">
    <property type="protein sequence ID" value="VWC49533.1"/>
    <property type="molecule type" value="Genomic_DNA"/>
</dbReference>
<protein>
    <submittedName>
        <fullName evidence="1">Uncharacterized protein</fullName>
    </submittedName>
</protein>
<dbReference type="AlphaFoldDB" id="A0A6P2T0X0"/>
<organism evidence="1 2">
    <name type="scientific">Burkholderia aenigmatica</name>
    <dbReference type="NCBI Taxonomy" id="2015348"/>
    <lineage>
        <taxon>Bacteria</taxon>
        <taxon>Pseudomonadati</taxon>
        <taxon>Pseudomonadota</taxon>
        <taxon>Betaproteobacteria</taxon>
        <taxon>Burkholderiales</taxon>
        <taxon>Burkholderiaceae</taxon>
        <taxon>Burkholderia</taxon>
        <taxon>Burkholderia cepacia complex</taxon>
    </lineage>
</organism>
<evidence type="ECO:0000313" key="1">
    <source>
        <dbReference type="EMBL" id="VWC49533.1"/>
    </source>
</evidence>